<keyword evidence="2" id="KW-0732">Signal</keyword>
<dbReference type="InterPro" id="IPR000111">
    <property type="entry name" value="Glyco_hydro_27/36_CS"/>
</dbReference>
<evidence type="ECO:0000259" key="5">
    <source>
        <dbReference type="Pfam" id="PF17801"/>
    </source>
</evidence>
<evidence type="ECO:0000313" key="6">
    <source>
        <dbReference type="EMBL" id="SPZ92496.1"/>
    </source>
</evidence>
<protein>
    <submittedName>
        <fullName evidence="6">Isomalto-dextranase</fullName>
        <ecNumber evidence="6">3.2.1.94</ecNumber>
    </submittedName>
</protein>
<dbReference type="AlphaFoldDB" id="A0A2X2JK20"/>
<evidence type="ECO:0000256" key="1">
    <source>
        <dbReference type="ARBA" id="ARBA00009743"/>
    </source>
</evidence>
<dbReference type="InterPro" id="IPR002241">
    <property type="entry name" value="Glyco_hydro_27"/>
</dbReference>
<keyword evidence="3 6" id="KW-0378">Hydrolase</keyword>
<accession>A0A2X2JK20</accession>
<dbReference type="InterPro" id="IPR013780">
    <property type="entry name" value="Glyco_hydro_b"/>
</dbReference>
<dbReference type="InterPro" id="IPR013785">
    <property type="entry name" value="Aldolase_TIM"/>
</dbReference>
<dbReference type="Gene3D" id="2.60.40.1180">
    <property type="entry name" value="Golgi alpha-mannosidase II"/>
    <property type="match status" value="1"/>
</dbReference>
<dbReference type="Gene3D" id="3.20.20.70">
    <property type="entry name" value="Aldolase class I"/>
    <property type="match status" value="1"/>
</dbReference>
<dbReference type="InterPro" id="IPR041233">
    <property type="entry name" value="Melibiase_C"/>
</dbReference>
<name>A0A2X2JK20_SPHMU</name>
<dbReference type="EC" id="3.2.1.94" evidence="6"/>
<evidence type="ECO:0000256" key="2">
    <source>
        <dbReference type="ARBA" id="ARBA00022729"/>
    </source>
</evidence>
<dbReference type="Proteomes" id="UP000251241">
    <property type="component" value="Unassembled WGS sequence"/>
</dbReference>
<organism evidence="6 7">
    <name type="scientific">Sphingobacterium multivorum</name>
    <dbReference type="NCBI Taxonomy" id="28454"/>
    <lineage>
        <taxon>Bacteria</taxon>
        <taxon>Pseudomonadati</taxon>
        <taxon>Bacteroidota</taxon>
        <taxon>Sphingobacteriia</taxon>
        <taxon>Sphingobacteriales</taxon>
        <taxon>Sphingobacteriaceae</taxon>
        <taxon>Sphingobacterium</taxon>
    </lineage>
</organism>
<gene>
    <name evidence="6" type="primary">imd</name>
    <name evidence="6" type="ORF">NCTC11343_04535</name>
</gene>
<comment type="similarity">
    <text evidence="1">Belongs to the glycosyl hydrolase 27 family.</text>
</comment>
<sequence length="459" mass="53339">MRRFHQLTTPLVFLNMLFMTACSKTPSNDITTKIIQPDSLQNPFVGPLYWSPYEYNFETDGYIPEDEWEKNINWIDNNLKSFGYKMVCIDGWGDDFKYNADGYRTTHSSKWKHDYAWWSDNLKGRGMTLGIYNNPLWVIKLAADAGVKIKGTNIPLSSIMNEDEQATWFKWVQVDKPGAEEYVKGYIQYYADMGVRYLRVDFLSWFEDGKDRNMGTVGPVRPAAYYEKALRWMREACDKNGIFLSLVMPHLYNDAQVEQKYGHMIRVNDDVGDGKWWRWSDNERGIKRVGWSQYANGMDGLTYWSNISGRGKMILDADFLRINTFSNDHEKKSVISACFISGGAVTIGDRYNSIDKNLWLYQNRELLALREDGFVGKPLTNDPKDPKSQIWKGQLTNGDWVIALFNRESNYQTRGLNFTDLSGSHWRVRDLWKHEDLGTMSSYFENIPPHGVTVLRLTK</sequence>
<dbReference type="PROSITE" id="PS00512">
    <property type="entry name" value="ALPHA_GALACTOSIDASE"/>
    <property type="match status" value="1"/>
</dbReference>
<keyword evidence="4 6" id="KW-0326">Glycosidase</keyword>
<dbReference type="PANTHER" id="PTHR11452">
    <property type="entry name" value="ALPHA-GALACTOSIDASE/ALPHA-N-ACETYLGALACTOSAMINIDASE"/>
    <property type="match status" value="1"/>
</dbReference>
<dbReference type="GO" id="GO:0033923">
    <property type="term" value="F:glucan 1,6-alpha-isomaltosidase activity"/>
    <property type="evidence" value="ECO:0007669"/>
    <property type="project" value="UniProtKB-EC"/>
</dbReference>
<evidence type="ECO:0000313" key="7">
    <source>
        <dbReference type="Proteomes" id="UP000251241"/>
    </source>
</evidence>
<evidence type="ECO:0000256" key="3">
    <source>
        <dbReference type="ARBA" id="ARBA00022801"/>
    </source>
</evidence>
<dbReference type="PROSITE" id="PS51257">
    <property type="entry name" value="PROKAR_LIPOPROTEIN"/>
    <property type="match status" value="1"/>
</dbReference>
<dbReference type="SUPFAM" id="SSF51011">
    <property type="entry name" value="Glycosyl hydrolase domain"/>
    <property type="match status" value="1"/>
</dbReference>
<dbReference type="EMBL" id="UAUU01000011">
    <property type="protein sequence ID" value="SPZ92496.1"/>
    <property type="molecule type" value="Genomic_DNA"/>
</dbReference>
<dbReference type="GO" id="GO:0005975">
    <property type="term" value="P:carbohydrate metabolic process"/>
    <property type="evidence" value="ECO:0007669"/>
    <property type="project" value="InterPro"/>
</dbReference>
<dbReference type="PANTHER" id="PTHR11452:SF42">
    <property type="entry name" value="ALPHA-GALACTOSIDASE"/>
    <property type="match status" value="1"/>
</dbReference>
<dbReference type="SUPFAM" id="SSF51445">
    <property type="entry name" value="(Trans)glycosidases"/>
    <property type="match status" value="1"/>
</dbReference>
<reference evidence="6 7" key="1">
    <citation type="submission" date="2018-06" db="EMBL/GenBank/DDBJ databases">
        <authorList>
            <consortium name="Pathogen Informatics"/>
            <person name="Doyle S."/>
        </authorList>
    </citation>
    <scope>NUCLEOTIDE SEQUENCE [LARGE SCALE GENOMIC DNA]</scope>
    <source>
        <strain evidence="6 7">NCTC11343</strain>
    </source>
</reference>
<proteinExistence type="inferred from homology"/>
<dbReference type="InterPro" id="IPR017853">
    <property type="entry name" value="GH"/>
</dbReference>
<dbReference type="Pfam" id="PF17801">
    <property type="entry name" value="Melibiase_C"/>
    <property type="match status" value="1"/>
</dbReference>
<dbReference type="RefSeq" id="WP_146753161.1">
    <property type="nucleotide sequence ID" value="NZ_CP069793.1"/>
</dbReference>
<feature type="domain" description="Alpha galactosidase C-terminal" evidence="5">
    <location>
        <begin position="387"/>
        <end position="457"/>
    </location>
</feature>
<dbReference type="GeneID" id="97179469"/>
<evidence type="ECO:0000256" key="4">
    <source>
        <dbReference type="ARBA" id="ARBA00023295"/>
    </source>
</evidence>